<dbReference type="Pfam" id="PF08857">
    <property type="entry name" value="ParBc_2"/>
    <property type="match status" value="1"/>
</dbReference>
<evidence type="ECO:0000313" key="3">
    <source>
        <dbReference type="Proteomes" id="UP000051221"/>
    </source>
</evidence>
<feature type="chain" id="PRO_5006198535" evidence="1">
    <location>
        <begin position="21"/>
        <end position="305"/>
    </location>
</feature>
<gene>
    <name evidence="2" type="ORF">AMR76_01990</name>
</gene>
<organism evidence="2 3">
    <name type="scientific">Vibrio furnissii</name>
    <dbReference type="NCBI Taxonomy" id="29494"/>
    <lineage>
        <taxon>Bacteria</taxon>
        <taxon>Pseudomonadati</taxon>
        <taxon>Pseudomonadota</taxon>
        <taxon>Gammaproteobacteria</taxon>
        <taxon>Vibrionales</taxon>
        <taxon>Vibrionaceae</taxon>
        <taxon>Vibrio</taxon>
    </lineage>
</organism>
<accession>A0A0Q2V5N5</accession>
<keyword evidence="3" id="KW-1185">Reference proteome</keyword>
<protein>
    <submittedName>
        <fullName evidence="2">Chromosome partitioning protein ParB</fullName>
    </submittedName>
</protein>
<dbReference type="SUPFAM" id="SSF110849">
    <property type="entry name" value="ParB/Sulfiredoxin"/>
    <property type="match status" value="1"/>
</dbReference>
<dbReference type="RefSeq" id="WP_055465100.1">
    <property type="nucleotide sequence ID" value="NZ_LKHS01000001.1"/>
</dbReference>
<feature type="signal peptide" evidence="1">
    <location>
        <begin position="1"/>
        <end position="20"/>
    </location>
</feature>
<reference evidence="2 3" key="1">
    <citation type="submission" date="2015-08" db="EMBL/GenBank/DDBJ databases">
        <title>Antibacterial properties of a collection of Vibrionaceae strains.</title>
        <authorList>
            <person name="Giubergia S."/>
        </authorList>
    </citation>
    <scope>NUCLEOTIDE SEQUENCE [LARGE SCALE GENOMIC DNA]</scope>
    <source>
        <strain evidence="2 3">S0821</strain>
    </source>
</reference>
<comment type="caution">
    <text evidence="2">The sequence shown here is derived from an EMBL/GenBank/DDBJ whole genome shotgun (WGS) entry which is preliminary data.</text>
</comment>
<dbReference type="Gene3D" id="3.90.1530.10">
    <property type="entry name" value="Conserved hypothetical protein from pyrococcus furiosus pfu- 392566-001, ParB domain"/>
    <property type="match status" value="1"/>
</dbReference>
<proteinExistence type="predicted"/>
<keyword evidence="1" id="KW-0732">Signal</keyword>
<dbReference type="InterPro" id="IPR014956">
    <property type="entry name" value="ParBc_2"/>
</dbReference>
<dbReference type="CDD" id="cd16390">
    <property type="entry name" value="ParB_N_Srx_like"/>
    <property type="match status" value="1"/>
</dbReference>
<dbReference type="InterPro" id="IPR036086">
    <property type="entry name" value="ParB/Sulfiredoxin_sf"/>
</dbReference>
<evidence type="ECO:0000313" key="2">
    <source>
        <dbReference type="EMBL" id="KQH88080.1"/>
    </source>
</evidence>
<evidence type="ECO:0000256" key="1">
    <source>
        <dbReference type="SAM" id="SignalP"/>
    </source>
</evidence>
<name>A0A0Q2V5N5_VIBFU</name>
<dbReference type="AlphaFoldDB" id="A0A0Q2V5N5"/>
<dbReference type="Proteomes" id="UP000051221">
    <property type="component" value="Unassembled WGS sequence"/>
</dbReference>
<dbReference type="EMBL" id="LKHS01000001">
    <property type="protein sequence ID" value="KQH88080.1"/>
    <property type="molecule type" value="Genomic_DNA"/>
</dbReference>
<dbReference type="Gene3D" id="1.10.8.10">
    <property type="entry name" value="DNA helicase RuvA subunit, C-terminal domain"/>
    <property type="match status" value="1"/>
</dbReference>
<sequence>MNYSALLLTLLTTLSTSTWAVELTQVHQGEVISVTLSELKPTQPSVGYDQIYYKLGRYQHDAEKQFDEICEANGQTGVSKFDAQSQPAVATSFQCKEPVGTERQDMKTVVIAPNNQLYLTDGHHTFNTFWHMDGGGSAFPIHVLVDKDYRALSTMAAFWKQLALDKNTWLFDVNDQPISYQQLPTELGMDNFADDPYRSLMYFARDVSWDKPAQPVPFLEFYWAKQLKPQLPLAQFDLNTENGYLNAIETASQRILAEQSLDIGGSGLSAKAMGQFDHFDAKKFKKLSKQNSKLSYMLGYKTAQQ</sequence>
<dbReference type="InParanoid" id="A0A0Q2V5N5"/>